<name>A0ACD3B2A2_9AGAR</name>
<proteinExistence type="predicted"/>
<accession>A0ACD3B2A2</accession>
<sequence>MSRFYFELVSAPTSAFQGCPATSRYFCYGRPKTFSQPRFKTCWNQFKMGLIYWKRKACWSYDVLVKKRE</sequence>
<reference evidence="1 2" key="1">
    <citation type="journal article" date="2019" name="Nat. Ecol. Evol.">
        <title>Megaphylogeny resolves global patterns of mushroom evolution.</title>
        <authorList>
            <person name="Varga T."/>
            <person name="Krizsan K."/>
            <person name="Foldi C."/>
            <person name="Dima B."/>
            <person name="Sanchez-Garcia M."/>
            <person name="Sanchez-Ramirez S."/>
            <person name="Szollosi G.J."/>
            <person name="Szarkandi J.G."/>
            <person name="Papp V."/>
            <person name="Albert L."/>
            <person name="Andreopoulos W."/>
            <person name="Angelini C."/>
            <person name="Antonin V."/>
            <person name="Barry K.W."/>
            <person name="Bougher N.L."/>
            <person name="Buchanan P."/>
            <person name="Buyck B."/>
            <person name="Bense V."/>
            <person name="Catcheside P."/>
            <person name="Chovatia M."/>
            <person name="Cooper J."/>
            <person name="Damon W."/>
            <person name="Desjardin D."/>
            <person name="Finy P."/>
            <person name="Geml J."/>
            <person name="Haridas S."/>
            <person name="Hughes K."/>
            <person name="Justo A."/>
            <person name="Karasinski D."/>
            <person name="Kautmanova I."/>
            <person name="Kiss B."/>
            <person name="Kocsube S."/>
            <person name="Kotiranta H."/>
            <person name="LaButti K.M."/>
            <person name="Lechner B.E."/>
            <person name="Liimatainen K."/>
            <person name="Lipzen A."/>
            <person name="Lukacs Z."/>
            <person name="Mihaltcheva S."/>
            <person name="Morgado L.N."/>
            <person name="Niskanen T."/>
            <person name="Noordeloos M.E."/>
            <person name="Ohm R.A."/>
            <person name="Ortiz-Santana B."/>
            <person name="Ovrebo C."/>
            <person name="Racz N."/>
            <person name="Riley R."/>
            <person name="Savchenko A."/>
            <person name="Shiryaev A."/>
            <person name="Soop K."/>
            <person name="Spirin V."/>
            <person name="Szebenyi C."/>
            <person name="Tomsovsky M."/>
            <person name="Tulloss R.E."/>
            <person name="Uehling J."/>
            <person name="Grigoriev I.V."/>
            <person name="Vagvolgyi C."/>
            <person name="Papp T."/>
            <person name="Martin F.M."/>
            <person name="Miettinen O."/>
            <person name="Hibbett D.S."/>
            <person name="Nagy L.G."/>
        </authorList>
    </citation>
    <scope>NUCLEOTIDE SEQUENCE [LARGE SCALE GENOMIC DNA]</scope>
    <source>
        <strain evidence="1 2">NL-1719</strain>
    </source>
</reference>
<gene>
    <name evidence="1" type="ORF">BDN72DRAFT_836553</name>
</gene>
<dbReference type="EMBL" id="ML208288">
    <property type="protein sequence ID" value="TFK72163.1"/>
    <property type="molecule type" value="Genomic_DNA"/>
</dbReference>
<evidence type="ECO:0000313" key="1">
    <source>
        <dbReference type="EMBL" id="TFK72163.1"/>
    </source>
</evidence>
<dbReference type="Proteomes" id="UP000308600">
    <property type="component" value="Unassembled WGS sequence"/>
</dbReference>
<organism evidence="1 2">
    <name type="scientific">Pluteus cervinus</name>
    <dbReference type="NCBI Taxonomy" id="181527"/>
    <lineage>
        <taxon>Eukaryota</taxon>
        <taxon>Fungi</taxon>
        <taxon>Dikarya</taxon>
        <taxon>Basidiomycota</taxon>
        <taxon>Agaricomycotina</taxon>
        <taxon>Agaricomycetes</taxon>
        <taxon>Agaricomycetidae</taxon>
        <taxon>Agaricales</taxon>
        <taxon>Pluteineae</taxon>
        <taxon>Pluteaceae</taxon>
        <taxon>Pluteus</taxon>
    </lineage>
</organism>
<evidence type="ECO:0000313" key="2">
    <source>
        <dbReference type="Proteomes" id="UP000308600"/>
    </source>
</evidence>
<keyword evidence="2" id="KW-1185">Reference proteome</keyword>
<protein>
    <submittedName>
        <fullName evidence="1">Uncharacterized protein</fullName>
    </submittedName>
</protein>